<proteinExistence type="predicted"/>
<dbReference type="EMBL" id="VSRR010080206">
    <property type="protein sequence ID" value="MPC89196.1"/>
    <property type="molecule type" value="Genomic_DNA"/>
</dbReference>
<reference evidence="2 3" key="1">
    <citation type="submission" date="2019-05" db="EMBL/GenBank/DDBJ databases">
        <title>Another draft genome of Portunus trituberculatus and its Hox gene families provides insights of decapod evolution.</title>
        <authorList>
            <person name="Jeong J.-H."/>
            <person name="Song I."/>
            <person name="Kim S."/>
            <person name="Choi T."/>
            <person name="Kim D."/>
            <person name="Ryu S."/>
            <person name="Kim W."/>
        </authorList>
    </citation>
    <scope>NUCLEOTIDE SEQUENCE [LARGE SCALE GENOMIC DNA]</scope>
    <source>
        <tissue evidence="2">Muscle</tissue>
    </source>
</reference>
<evidence type="ECO:0000313" key="2">
    <source>
        <dbReference type="EMBL" id="MPC89196.1"/>
    </source>
</evidence>
<sequence>MKKIVIGYRKEDHRTPTRKEEEEGGKRQQEGRQVCLEQGEVAVVVHSGLARNFRSRRANFVYICSA</sequence>
<evidence type="ECO:0000256" key="1">
    <source>
        <dbReference type="SAM" id="MobiDB-lite"/>
    </source>
</evidence>
<evidence type="ECO:0000313" key="3">
    <source>
        <dbReference type="Proteomes" id="UP000324222"/>
    </source>
</evidence>
<dbReference type="Proteomes" id="UP000324222">
    <property type="component" value="Unassembled WGS sequence"/>
</dbReference>
<gene>
    <name evidence="2" type="ORF">E2C01_084132</name>
</gene>
<dbReference type="AlphaFoldDB" id="A0A5B7J5H8"/>
<comment type="caution">
    <text evidence="2">The sequence shown here is derived from an EMBL/GenBank/DDBJ whole genome shotgun (WGS) entry which is preliminary data.</text>
</comment>
<protein>
    <submittedName>
        <fullName evidence="2">Uncharacterized protein</fullName>
    </submittedName>
</protein>
<organism evidence="2 3">
    <name type="scientific">Portunus trituberculatus</name>
    <name type="common">Swimming crab</name>
    <name type="synonym">Neptunus trituberculatus</name>
    <dbReference type="NCBI Taxonomy" id="210409"/>
    <lineage>
        <taxon>Eukaryota</taxon>
        <taxon>Metazoa</taxon>
        <taxon>Ecdysozoa</taxon>
        <taxon>Arthropoda</taxon>
        <taxon>Crustacea</taxon>
        <taxon>Multicrustacea</taxon>
        <taxon>Malacostraca</taxon>
        <taxon>Eumalacostraca</taxon>
        <taxon>Eucarida</taxon>
        <taxon>Decapoda</taxon>
        <taxon>Pleocyemata</taxon>
        <taxon>Brachyura</taxon>
        <taxon>Eubrachyura</taxon>
        <taxon>Portunoidea</taxon>
        <taxon>Portunidae</taxon>
        <taxon>Portuninae</taxon>
        <taxon>Portunus</taxon>
    </lineage>
</organism>
<keyword evidence="3" id="KW-1185">Reference proteome</keyword>
<accession>A0A5B7J5H8</accession>
<name>A0A5B7J5H8_PORTR</name>
<feature type="compositionally biased region" description="Basic and acidic residues" evidence="1">
    <location>
        <begin position="8"/>
        <end position="30"/>
    </location>
</feature>
<feature type="region of interest" description="Disordered" evidence="1">
    <location>
        <begin position="1"/>
        <end position="31"/>
    </location>
</feature>